<reference evidence="4" key="2">
    <citation type="submission" date="2021-01" db="UniProtKB">
        <authorList>
            <consortium name="EnsemblMetazoa"/>
        </authorList>
    </citation>
    <scope>IDENTIFICATION</scope>
</reference>
<dbReference type="RefSeq" id="XP_030836805.1">
    <property type="nucleotide sequence ID" value="XM_030980945.1"/>
</dbReference>
<dbReference type="GO" id="GO:0071526">
    <property type="term" value="P:semaphorin-plexin signaling pathway"/>
    <property type="evidence" value="ECO:0000318"/>
    <property type="project" value="GO_Central"/>
</dbReference>
<dbReference type="GO" id="GO:0030215">
    <property type="term" value="F:semaphorin receptor binding"/>
    <property type="evidence" value="ECO:0000318"/>
    <property type="project" value="GO_Central"/>
</dbReference>
<dbReference type="SUPFAM" id="SSF101912">
    <property type="entry name" value="Sema domain"/>
    <property type="match status" value="1"/>
</dbReference>
<feature type="signal peptide" evidence="2">
    <location>
        <begin position="1"/>
        <end position="20"/>
    </location>
</feature>
<dbReference type="InterPro" id="IPR036352">
    <property type="entry name" value="Semap_dom_sf"/>
</dbReference>
<dbReference type="Gene3D" id="2.130.10.10">
    <property type="entry name" value="YVTN repeat-like/Quinoprotein amine dehydrogenase"/>
    <property type="match status" value="1"/>
</dbReference>
<sequence>MLKGQILAIILYIACLTVRGQSEQAFLACDGGDTPAFSMEDVRVVGRLDNLIFLGSAHNVTVFDGQSFTTEDIGVCYGTGQSNCYRTNTDRENCDNFIRAVVDLAQGCGSGCRRIFVCGTNAKLSQCANCDLTGSELSCDFTQNVPPQDLRIPNQLTNYTSCTASNEEGTEVFQFLKNHNATFLYNGGNFYYGLVKSDADKKSIIGKADGDRGNKVITRTDSDKMVATEAHFVGKPFVNGDYVYFLFREPAQEFASLSAGQAPSIDTYYSRIARICKNDAGVAVSSTQTLTSFLKQRLVCSITTEDSTFYYNDIQDFACSDINCTMIHAIFTNERNAAPQSALCNFTLTSIDETFNGGDFFGADGVSNTNDLWRVYDGVVKSPRPGLNCEDPNDSDTDFERDYNLMSDPAVGTVQFFLVGDRFSNLEMTSEDGTEDGTEVYIISSERGCLYKVVDTADRDLVDPCQDPVVSRPIKDLELTENGYLVTTDEDVYVLSSCSEPTSPPPTPTPTPPPNMFPPGGDYQVPPNSVFEIIYGTVENGEPSITYNGNVITDSNDEAYRLLKNESLDCTRSMVHLSILILDITDVTFSASNLKYSIEPYGTYTTNETVQRCTEWEVANQVYTSLNNETTCGSATPEDKGSFSSNILLKKNQVRDCDTCAYNDCTYKACTDSNKYIYGCSP</sequence>
<dbReference type="GO" id="GO:0007411">
    <property type="term" value="P:axon guidance"/>
    <property type="evidence" value="ECO:0000318"/>
    <property type="project" value="GO_Central"/>
</dbReference>
<dbReference type="KEGG" id="spu:100892227"/>
<dbReference type="SMART" id="SM00630">
    <property type="entry name" value="Sema"/>
    <property type="match status" value="1"/>
</dbReference>
<dbReference type="GeneID" id="100892227"/>
<name>A0A7M7NI70_STRPU</name>
<dbReference type="EnsemblMetazoa" id="XM_030980944">
    <property type="protein sequence ID" value="XP_030836804"/>
    <property type="gene ID" value="LOC100892227"/>
</dbReference>
<dbReference type="InterPro" id="IPR015943">
    <property type="entry name" value="WD40/YVTN_repeat-like_dom_sf"/>
</dbReference>
<dbReference type="AlphaFoldDB" id="A0A7M7NI70"/>
<dbReference type="GO" id="GO:0050919">
    <property type="term" value="P:negative chemotaxis"/>
    <property type="evidence" value="ECO:0000318"/>
    <property type="project" value="GO_Central"/>
</dbReference>
<keyword evidence="5" id="KW-1185">Reference proteome</keyword>
<evidence type="ECO:0000313" key="5">
    <source>
        <dbReference type="Proteomes" id="UP000007110"/>
    </source>
</evidence>
<dbReference type="RefSeq" id="XP_030836804.1">
    <property type="nucleotide sequence ID" value="XM_030980944.1"/>
</dbReference>
<dbReference type="InterPro" id="IPR001627">
    <property type="entry name" value="Semap_dom"/>
</dbReference>
<dbReference type="OMA" id="ENCAYND"/>
<protein>
    <recommendedName>
        <fullName evidence="3">Sema domain-containing protein</fullName>
    </recommendedName>
</protein>
<evidence type="ECO:0000256" key="1">
    <source>
        <dbReference type="PROSITE-ProRule" id="PRU00352"/>
    </source>
</evidence>
<reference evidence="5" key="1">
    <citation type="submission" date="2015-02" db="EMBL/GenBank/DDBJ databases">
        <title>Genome sequencing for Strongylocentrotus purpuratus.</title>
        <authorList>
            <person name="Murali S."/>
            <person name="Liu Y."/>
            <person name="Vee V."/>
            <person name="English A."/>
            <person name="Wang M."/>
            <person name="Skinner E."/>
            <person name="Han Y."/>
            <person name="Muzny D.M."/>
            <person name="Worley K.C."/>
            <person name="Gibbs R.A."/>
        </authorList>
    </citation>
    <scope>NUCLEOTIDE SEQUENCE</scope>
</reference>
<dbReference type="GO" id="GO:0030335">
    <property type="term" value="P:positive regulation of cell migration"/>
    <property type="evidence" value="ECO:0000318"/>
    <property type="project" value="GO_Central"/>
</dbReference>
<dbReference type="GO" id="GO:0045499">
    <property type="term" value="F:chemorepellent activity"/>
    <property type="evidence" value="ECO:0000318"/>
    <property type="project" value="GO_Central"/>
</dbReference>
<dbReference type="Proteomes" id="UP000007110">
    <property type="component" value="Unassembled WGS sequence"/>
</dbReference>
<dbReference type="PROSITE" id="PS51004">
    <property type="entry name" value="SEMA"/>
    <property type="match status" value="1"/>
</dbReference>
<dbReference type="GO" id="GO:0001755">
    <property type="term" value="P:neural crest cell migration"/>
    <property type="evidence" value="ECO:0000318"/>
    <property type="project" value="GO_Central"/>
</dbReference>
<dbReference type="InParanoid" id="A0A7M7NI70"/>
<comment type="caution">
    <text evidence="1">Lacks conserved residue(s) required for the propagation of feature annotation.</text>
</comment>
<feature type="chain" id="PRO_5033916509" description="Sema domain-containing protein" evidence="2">
    <location>
        <begin position="21"/>
        <end position="682"/>
    </location>
</feature>
<dbReference type="Pfam" id="PF01403">
    <property type="entry name" value="Sema"/>
    <property type="match status" value="1"/>
</dbReference>
<evidence type="ECO:0000259" key="3">
    <source>
        <dbReference type="PROSITE" id="PS51004"/>
    </source>
</evidence>
<organism evidence="4 5">
    <name type="scientific">Strongylocentrotus purpuratus</name>
    <name type="common">Purple sea urchin</name>
    <dbReference type="NCBI Taxonomy" id="7668"/>
    <lineage>
        <taxon>Eukaryota</taxon>
        <taxon>Metazoa</taxon>
        <taxon>Echinodermata</taxon>
        <taxon>Eleutherozoa</taxon>
        <taxon>Echinozoa</taxon>
        <taxon>Echinoidea</taxon>
        <taxon>Euechinoidea</taxon>
        <taxon>Echinacea</taxon>
        <taxon>Camarodonta</taxon>
        <taxon>Echinidea</taxon>
        <taxon>Strongylocentrotidae</taxon>
        <taxon>Strongylocentrotus</taxon>
    </lineage>
</organism>
<feature type="domain" description="Sema" evidence="3">
    <location>
        <begin position="1"/>
        <end position="497"/>
    </location>
</feature>
<dbReference type="GO" id="GO:0005886">
    <property type="term" value="C:plasma membrane"/>
    <property type="evidence" value="ECO:0000318"/>
    <property type="project" value="GO_Central"/>
</dbReference>
<keyword evidence="2" id="KW-0732">Signal</keyword>
<dbReference type="EnsemblMetazoa" id="XM_030980945">
    <property type="protein sequence ID" value="XP_030836805"/>
    <property type="gene ID" value="LOC100892227"/>
</dbReference>
<evidence type="ECO:0000313" key="4">
    <source>
        <dbReference type="EnsemblMetazoa" id="XP_030836806"/>
    </source>
</evidence>
<dbReference type="OrthoDB" id="9988752at2759"/>
<accession>A0A7M7NI70</accession>
<evidence type="ECO:0000256" key="2">
    <source>
        <dbReference type="SAM" id="SignalP"/>
    </source>
</evidence>
<dbReference type="RefSeq" id="XP_030836806.1">
    <property type="nucleotide sequence ID" value="XM_030980946.1"/>
</dbReference>
<dbReference type="InterPro" id="IPR027231">
    <property type="entry name" value="Semaphorin"/>
</dbReference>
<dbReference type="EnsemblMetazoa" id="XM_030980946">
    <property type="protein sequence ID" value="XP_030836806"/>
    <property type="gene ID" value="LOC100892227"/>
</dbReference>
<dbReference type="PANTHER" id="PTHR11036">
    <property type="entry name" value="SEMAPHORIN"/>
    <property type="match status" value="1"/>
</dbReference>
<proteinExistence type="predicted"/>
<dbReference type="PANTHER" id="PTHR11036:SF127">
    <property type="entry name" value="SEMAPHORIN-1A"/>
    <property type="match status" value="1"/>
</dbReference>